<organism evidence="2">
    <name type="scientific">marine sediment metagenome</name>
    <dbReference type="NCBI Taxonomy" id="412755"/>
    <lineage>
        <taxon>unclassified sequences</taxon>
        <taxon>metagenomes</taxon>
        <taxon>ecological metagenomes</taxon>
    </lineage>
</organism>
<comment type="caution">
    <text evidence="2">The sequence shown here is derived from an EMBL/GenBank/DDBJ whole genome shotgun (WGS) entry which is preliminary data.</text>
</comment>
<gene>
    <name evidence="2" type="ORF">S01H1_85096</name>
</gene>
<reference evidence="2" key="1">
    <citation type="journal article" date="2014" name="Front. Microbiol.">
        <title>High frequency of phylogenetically diverse reductive dehalogenase-homologous genes in deep subseafloor sedimentary metagenomes.</title>
        <authorList>
            <person name="Kawai M."/>
            <person name="Futagami T."/>
            <person name="Toyoda A."/>
            <person name="Takaki Y."/>
            <person name="Nishi S."/>
            <person name="Hori S."/>
            <person name="Arai W."/>
            <person name="Tsubouchi T."/>
            <person name="Morono Y."/>
            <person name="Uchiyama I."/>
            <person name="Ito T."/>
            <person name="Fujiyama A."/>
            <person name="Inagaki F."/>
            <person name="Takami H."/>
        </authorList>
    </citation>
    <scope>NUCLEOTIDE SEQUENCE</scope>
    <source>
        <strain evidence="2">Expedition CK06-06</strain>
    </source>
</reference>
<protein>
    <submittedName>
        <fullName evidence="2">Uncharacterized protein</fullName>
    </submittedName>
</protein>
<feature type="non-terminal residue" evidence="2">
    <location>
        <position position="106"/>
    </location>
</feature>
<proteinExistence type="predicted"/>
<accession>X0ZG33</accession>
<sequence length="106" mass="11157">VGLLACGLLWAQEGPPAGPPAPTPESGLSDLTGGGPGDPQPAETAEPGQPDEEDDRLIDFDLPSPMEVRVLLEYIGPKLRLKFIYDDAQLARAGSITIEPNQKVAP</sequence>
<dbReference type="EMBL" id="BARS01058307">
    <property type="protein sequence ID" value="GAG47296.1"/>
    <property type="molecule type" value="Genomic_DNA"/>
</dbReference>
<dbReference type="AlphaFoldDB" id="X0ZG33"/>
<evidence type="ECO:0000256" key="1">
    <source>
        <dbReference type="SAM" id="MobiDB-lite"/>
    </source>
</evidence>
<evidence type="ECO:0000313" key="2">
    <source>
        <dbReference type="EMBL" id="GAG47296.1"/>
    </source>
</evidence>
<feature type="region of interest" description="Disordered" evidence="1">
    <location>
        <begin position="11"/>
        <end position="58"/>
    </location>
</feature>
<name>X0ZG33_9ZZZZ</name>
<feature type="non-terminal residue" evidence="2">
    <location>
        <position position="1"/>
    </location>
</feature>